<dbReference type="GO" id="GO:0006281">
    <property type="term" value="P:DNA repair"/>
    <property type="evidence" value="ECO:0007669"/>
    <property type="project" value="UniProtKB-KW"/>
</dbReference>
<protein>
    <recommendedName>
        <fullName evidence="1">ATP-dependent DNA helicase</fullName>
        <ecNumber evidence="1">5.6.2.3</ecNumber>
    </recommendedName>
</protein>
<comment type="similarity">
    <text evidence="1">Belongs to the helicase family.</text>
</comment>
<evidence type="ECO:0000313" key="4">
    <source>
        <dbReference type="Proteomes" id="UP001162480"/>
    </source>
</evidence>
<name>A0AA36F2B9_OCTVU</name>
<evidence type="ECO:0000259" key="2">
    <source>
        <dbReference type="Pfam" id="PF05970"/>
    </source>
</evidence>
<evidence type="ECO:0000256" key="1">
    <source>
        <dbReference type="RuleBase" id="RU363044"/>
    </source>
</evidence>
<dbReference type="AlphaFoldDB" id="A0AA36F2B9"/>
<sequence length="132" mass="15183">MSEYVRRRRHDSVPATHDRLVRVSREENILIQNNGDRSQIDDAALKGSFLWDHVEVVELTTNLRLLTESHSDEREFANYLLDVGNGDISIEQSLGEFKIKLPNDLCFESGTLSDPRDFVYAELKNNFTNSVK</sequence>
<keyword evidence="1" id="KW-0234">DNA repair</keyword>
<dbReference type="EMBL" id="OX597818">
    <property type="protein sequence ID" value="CAI9723081.1"/>
    <property type="molecule type" value="Genomic_DNA"/>
</dbReference>
<keyword evidence="1" id="KW-0067">ATP-binding</keyword>
<organism evidence="3 4">
    <name type="scientific">Octopus vulgaris</name>
    <name type="common">Common octopus</name>
    <dbReference type="NCBI Taxonomy" id="6645"/>
    <lineage>
        <taxon>Eukaryota</taxon>
        <taxon>Metazoa</taxon>
        <taxon>Spiralia</taxon>
        <taxon>Lophotrochozoa</taxon>
        <taxon>Mollusca</taxon>
        <taxon>Cephalopoda</taxon>
        <taxon>Coleoidea</taxon>
        <taxon>Octopodiformes</taxon>
        <taxon>Octopoda</taxon>
        <taxon>Incirrata</taxon>
        <taxon>Octopodidae</taxon>
        <taxon>Octopus</taxon>
    </lineage>
</organism>
<dbReference type="GO" id="GO:0043139">
    <property type="term" value="F:5'-3' DNA helicase activity"/>
    <property type="evidence" value="ECO:0007669"/>
    <property type="project" value="UniProtKB-EC"/>
</dbReference>
<dbReference type="InterPro" id="IPR010285">
    <property type="entry name" value="DNA_helicase_pif1-like_DEAD"/>
</dbReference>
<comment type="cofactor">
    <cofactor evidence="1">
        <name>Mg(2+)</name>
        <dbReference type="ChEBI" id="CHEBI:18420"/>
    </cofactor>
</comment>
<dbReference type="GO" id="GO:0005524">
    <property type="term" value="F:ATP binding"/>
    <property type="evidence" value="ECO:0007669"/>
    <property type="project" value="UniProtKB-KW"/>
</dbReference>
<reference evidence="3" key="1">
    <citation type="submission" date="2023-08" db="EMBL/GenBank/DDBJ databases">
        <authorList>
            <person name="Alioto T."/>
            <person name="Alioto T."/>
            <person name="Gomez Garrido J."/>
        </authorList>
    </citation>
    <scope>NUCLEOTIDE SEQUENCE</scope>
</reference>
<dbReference type="GO" id="GO:0006310">
    <property type="term" value="P:DNA recombination"/>
    <property type="evidence" value="ECO:0007669"/>
    <property type="project" value="UniProtKB-KW"/>
</dbReference>
<comment type="catalytic activity">
    <reaction evidence="1">
        <text>ATP + H2O = ADP + phosphate + H(+)</text>
        <dbReference type="Rhea" id="RHEA:13065"/>
        <dbReference type="ChEBI" id="CHEBI:15377"/>
        <dbReference type="ChEBI" id="CHEBI:15378"/>
        <dbReference type="ChEBI" id="CHEBI:30616"/>
        <dbReference type="ChEBI" id="CHEBI:43474"/>
        <dbReference type="ChEBI" id="CHEBI:456216"/>
        <dbReference type="EC" id="5.6.2.3"/>
    </reaction>
</comment>
<proteinExistence type="inferred from homology"/>
<dbReference type="Pfam" id="PF05970">
    <property type="entry name" value="PIF1"/>
    <property type="match status" value="1"/>
</dbReference>
<keyword evidence="1" id="KW-0378">Hydrolase</keyword>
<keyword evidence="1" id="KW-0227">DNA damage</keyword>
<keyword evidence="1" id="KW-0547">Nucleotide-binding</keyword>
<accession>A0AA36F2B9</accession>
<dbReference type="GO" id="GO:0016787">
    <property type="term" value="F:hydrolase activity"/>
    <property type="evidence" value="ECO:0007669"/>
    <property type="project" value="UniProtKB-KW"/>
</dbReference>
<keyword evidence="1" id="KW-0233">DNA recombination</keyword>
<dbReference type="GO" id="GO:0000723">
    <property type="term" value="P:telomere maintenance"/>
    <property type="evidence" value="ECO:0007669"/>
    <property type="project" value="InterPro"/>
</dbReference>
<dbReference type="Proteomes" id="UP001162480">
    <property type="component" value="Chromosome 5"/>
</dbReference>
<feature type="domain" description="DNA helicase Pif1-like DEAD-box helicase" evidence="2">
    <location>
        <begin position="31"/>
        <end position="92"/>
    </location>
</feature>
<keyword evidence="4" id="KW-1185">Reference proteome</keyword>
<keyword evidence="1" id="KW-0347">Helicase</keyword>
<evidence type="ECO:0000313" key="3">
    <source>
        <dbReference type="EMBL" id="CAI9723081.1"/>
    </source>
</evidence>
<dbReference type="EC" id="5.6.2.3" evidence="1"/>
<gene>
    <name evidence="3" type="ORF">OCTVUL_1B009390</name>
</gene>